<organism evidence="1 2">
    <name type="scientific">Caballeronia humi</name>
    <dbReference type="NCBI Taxonomy" id="326474"/>
    <lineage>
        <taxon>Bacteria</taxon>
        <taxon>Pseudomonadati</taxon>
        <taxon>Pseudomonadota</taxon>
        <taxon>Betaproteobacteria</taxon>
        <taxon>Burkholderiales</taxon>
        <taxon>Burkholderiaceae</taxon>
        <taxon>Caballeronia</taxon>
    </lineage>
</organism>
<protein>
    <submittedName>
        <fullName evidence="1">NERD domain-containing protein</fullName>
    </submittedName>
</protein>
<reference evidence="1" key="1">
    <citation type="submission" date="2016-01" db="EMBL/GenBank/DDBJ databases">
        <authorList>
            <person name="Peeters C."/>
        </authorList>
    </citation>
    <scope>NUCLEOTIDE SEQUENCE [LARGE SCALE GENOMIC DNA]</scope>
    <source>
        <strain evidence="1">LMG 22934</strain>
    </source>
</reference>
<name>A0A158IR39_9BURK</name>
<proteinExistence type="predicted"/>
<evidence type="ECO:0000313" key="1">
    <source>
        <dbReference type="EMBL" id="SAL58976.1"/>
    </source>
</evidence>
<dbReference type="AlphaFoldDB" id="A0A158IR39"/>
<evidence type="ECO:0000313" key="2">
    <source>
        <dbReference type="Proteomes" id="UP000054977"/>
    </source>
</evidence>
<accession>A0A158IR39</accession>
<gene>
    <name evidence="1" type="ORF">AWB65_05258</name>
</gene>
<dbReference type="Proteomes" id="UP000054977">
    <property type="component" value="Unassembled WGS sequence"/>
</dbReference>
<comment type="caution">
    <text evidence="1">The sequence shown here is derived from an EMBL/GenBank/DDBJ whole genome shotgun (WGS) entry which is preliminary data.</text>
</comment>
<dbReference type="EMBL" id="FCNW02000041">
    <property type="protein sequence ID" value="SAL58976.1"/>
    <property type="molecule type" value="Genomic_DNA"/>
</dbReference>
<keyword evidence="2" id="KW-1185">Reference proteome</keyword>
<sequence length="247" mass="27568">MYSASDVLWILPQTYRSHATLRVSMKEQHFESSLAHEELLNDREPIDEDLLAYATPDDGTSARAGNRRHIAQSLAKRIAPTLMAVCDSKVHVCPDVLLAHASGTANPTTWVHCLVITGFSVFVIDYYEWRGTIKPTSNADELLIVDDLGITTVQTSPTRRAKPVVRYLRALLSQYGAPVESIAICAQSGCFIHPTVPDSVLQLPELYHFLRGRLHRFRANHSRYLDREAIAAQIDSCLHDSCTTPCN</sequence>